<protein>
    <submittedName>
        <fullName evidence="1">Uncharacterized protein</fullName>
    </submittedName>
</protein>
<reference evidence="1 2" key="1">
    <citation type="submission" date="2015-08" db="EMBL/GenBank/DDBJ databases">
        <title>Genome sequencing of Penicillium nordicum.</title>
        <authorList>
            <person name="Nguyen H.D."/>
            <person name="Seifert K.A."/>
        </authorList>
    </citation>
    <scope>NUCLEOTIDE SEQUENCE [LARGE SCALE GENOMIC DNA]</scope>
    <source>
        <strain evidence="1 2">DAOMC 185683</strain>
    </source>
</reference>
<dbReference type="Proteomes" id="UP000037696">
    <property type="component" value="Unassembled WGS sequence"/>
</dbReference>
<evidence type="ECO:0000313" key="1">
    <source>
        <dbReference type="EMBL" id="KOS48792.1"/>
    </source>
</evidence>
<comment type="caution">
    <text evidence="1">The sequence shown here is derived from an EMBL/GenBank/DDBJ whole genome shotgun (WGS) entry which is preliminary data.</text>
</comment>
<organism evidence="1 2">
    <name type="scientific">Penicillium nordicum</name>
    <dbReference type="NCBI Taxonomy" id="229535"/>
    <lineage>
        <taxon>Eukaryota</taxon>
        <taxon>Fungi</taxon>
        <taxon>Dikarya</taxon>
        <taxon>Ascomycota</taxon>
        <taxon>Pezizomycotina</taxon>
        <taxon>Eurotiomycetes</taxon>
        <taxon>Eurotiomycetidae</taxon>
        <taxon>Eurotiales</taxon>
        <taxon>Aspergillaceae</taxon>
        <taxon>Penicillium</taxon>
    </lineage>
</organism>
<dbReference type="EMBL" id="LHQQ01000002">
    <property type="protein sequence ID" value="KOS48792.1"/>
    <property type="molecule type" value="Genomic_DNA"/>
</dbReference>
<gene>
    <name evidence="1" type="ORF">ACN38_g262</name>
</gene>
<name>A0A0M9WKW0_9EURO</name>
<dbReference type="AlphaFoldDB" id="A0A0M9WKW0"/>
<accession>A0A0M9WKW0</accession>
<evidence type="ECO:0000313" key="2">
    <source>
        <dbReference type="Proteomes" id="UP000037696"/>
    </source>
</evidence>
<keyword evidence="2" id="KW-1185">Reference proteome</keyword>
<proteinExistence type="predicted"/>
<sequence>MSPERRVPGADAFSRFVFVRYCWNSDFSIGTVGLNPFRILVLASIFQPSVIYHGIAIVKYTAPEPPQPHNIIMHHNNATLNKTMFCSINMPTTDEVIINLPAAVNLPATDDANYDHVI</sequence>